<dbReference type="InterPro" id="IPR050900">
    <property type="entry name" value="Transposase_IS3/IS150/IS904"/>
</dbReference>
<sequence>MRWLFLHMNIHPNTYYNYLKKTKTNYHRQKKAILNAIRDIYHECSGSIGHRFMKVFLGRRDIYLSKTTVHKYMNKEMKLKGICRRKKPNYKKSNAHRLFPNLLKQNFVASEPNRVWCTDFTYLYLTNGTVRYNCTIIDLYYRSVVESENGNNITATLAIQTLNKAIHAQHCNPSKLILHSDRGVQFTSLEFTRFCSSLGISQSMSRAGTPYDSAPMGRYYNTLKAEEVYQHRYDTIEELDQAINDFAYVWYNQIRLHSYNNYLTPLEKRLKQFYLGNGVTKMLDQDRTTTTIT</sequence>
<accession>A0A8D6XT57</accession>
<dbReference type="SUPFAM" id="SSF53098">
    <property type="entry name" value="Ribonuclease H-like"/>
    <property type="match status" value="1"/>
</dbReference>
<dbReference type="InterPro" id="IPR001584">
    <property type="entry name" value="Integrase_cat-core"/>
</dbReference>
<dbReference type="EMBL" id="LR822027">
    <property type="protein sequence ID" value="CAD0151622.1"/>
    <property type="molecule type" value="Genomic_DNA"/>
</dbReference>
<comment type="function">
    <text evidence="1">Involved in the transposition of the insertion sequence.</text>
</comment>
<dbReference type="Pfam" id="PF13276">
    <property type="entry name" value="HTH_21"/>
    <property type="match status" value="1"/>
</dbReference>
<dbReference type="Proteomes" id="UP000509833">
    <property type="component" value="Chromosome"/>
</dbReference>
<protein>
    <recommendedName>
        <fullName evidence="2">Integrase catalytic domain-containing protein</fullName>
    </recommendedName>
</protein>
<evidence type="ECO:0000313" key="4">
    <source>
        <dbReference type="EMBL" id="CAD0151622.1"/>
    </source>
</evidence>
<dbReference type="Gene3D" id="3.30.420.10">
    <property type="entry name" value="Ribonuclease H-like superfamily/Ribonuclease H"/>
    <property type="match status" value="1"/>
</dbReference>
<evidence type="ECO:0000256" key="1">
    <source>
        <dbReference type="ARBA" id="ARBA00002286"/>
    </source>
</evidence>
<dbReference type="EMBL" id="LR822017">
    <property type="protein sequence ID" value="CAD0136691.1"/>
    <property type="molecule type" value="Genomic_DNA"/>
</dbReference>
<dbReference type="GO" id="GO:0003676">
    <property type="term" value="F:nucleic acid binding"/>
    <property type="evidence" value="ECO:0007669"/>
    <property type="project" value="InterPro"/>
</dbReference>
<dbReference type="Pfam" id="PF00665">
    <property type="entry name" value="rve"/>
    <property type="match status" value="1"/>
</dbReference>
<dbReference type="Pfam" id="PF13333">
    <property type="entry name" value="rve_2"/>
    <property type="match status" value="1"/>
</dbReference>
<dbReference type="InterPro" id="IPR025948">
    <property type="entry name" value="HTH-like_dom"/>
</dbReference>
<organism evidence="4 5">
    <name type="scientific">Streptococcus thermophilus</name>
    <dbReference type="NCBI Taxonomy" id="1308"/>
    <lineage>
        <taxon>Bacteria</taxon>
        <taxon>Bacillati</taxon>
        <taxon>Bacillota</taxon>
        <taxon>Bacilli</taxon>
        <taxon>Lactobacillales</taxon>
        <taxon>Streptococcaceae</taxon>
        <taxon>Streptococcus</taxon>
    </lineage>
</organism>
<proteinExistence type="predicted"/>
<dbReference type="InterPro" id="IPR048020">
    <property type="entry name" value="Transpos_IS3"/>
</dbReference>
<dbReference type="Proteomes" id="UP000509791">
    <property type="component" value="Chromosome"/>
</dbReference>
<evidence type="ECO:0000313" key="5">
    <source>
        <dbReference type="Proteomes" id="UP000509791"/>
    </source>
</evidence>
<dbReference type="NCBIfam" id="NF033516">
    <property type="entry name" value="transpos_IS3"/>
    <property type="match status" value="1"/>
</dbReference>
<dbReference type="GO" id="GO:0015074">
    <property type="term" value="P:DNA integration"/>
    <property type="evidence" value="ECO:0007669"/>
    <property type="project" value="InterPro"/>
</dbReference>
<feature type="domain" description="Integrase catalytic" evidence="2">
    <location>
        <begin position="108"/>
        <end position="273"/>
    </location>
</feature>
<evidence type="ECO:0000259" key="2">
    <source>
        <dbReference type="PROSITE" id="PS50994"/>
    </source>
</evidence>
<dbReference type="InterPro" id="IPR036397">
    <property type="entry name" value="RNaseH_sf"/>
</dbReference>
<dbReference type="PANTHER" id="PTHR46889">
    <property type="entry name" value="TRANSPOSASE INSF FOR INSERTION SEQUENCE IS3B-RELATED"/>
    <property type="match status" value="1"/>
</dbReference>
<dbReference type="InterPro" id="IPR012337">
    <property type="entry name" value="RNaseH-like_sf"/>
</dbReference>
<dbReference type="PROSITE" id="PS50994">
    <property type="entry name" value="INTEGRASE"/>
    <property type="match status" value="1"/>
</dbReference>
<evidence type="ECO:0000313" key="3">
    <source>
        <dbReference type="EMBL" id="CAD0136691.1"/>
    </source>
</evidence>
<reference evidence="5 6" key="1">
    <citation type="submission" date="2020-06" db="EMBL/GenBank/DDBJ databases">
        <authorList>
            <person name="Chuat V."/>
        </authorList>
    </citation>
    <scope>NUCLEOTIDE SEQUENCE [LARGE SCALE GENOMIC DNA]</scope>
    <source>
        <strain evidence="3">STH_CIRM_336</strain>
        <strain evidence="4">STH_CIRM_998</strain>
    </source>
</reference>
<dbReference type="AlphaFoldDB" id="A0A8D6XT57"/>
<evidence type="ECO:0000313" key="6">
    <source>
        <dbReference type="Proteomes" id="UP000509833"/>
    </source>
</evidence>
<gene>
    <name evidence="4" type="ORF">STHERMO_0579</name>
    <name evidence="3" type="ORF">STHERMO_0591</name>
</gene>
<dbReference type="PANTHER" id="PTHR46889:SF4">
    <property type="entry name" value="TRANSPOSASE INSO FOR INSERTION SEQUENCE ELEMENT IS911B-RELATED"/>
    <property type="match status" value="1"/>
</dbReference>
<name>A0A8D6XT57_STRTR</name>